<dbReference type="RefSeq" id="WP_055268950.1">
    <property type="nucleotide sequence ID" value="NZ_CABMFH010000014.1"/>
</dbReference>
<organism evidence="1 2">
    <name type="scientific">Bacteroides faecis</name>
    <dbReference type="NCBI Taxonomy" id="674529"/>
    <lineage>
        <taxon>Bacteria</taxon>
        <taxon>Pseudomonadati</taxon>
        <taxon>Bacteroidota</taxon>
        <taxon>Bacteroidia</taxon>
        <taxon>Bacteroidales</taxon>
        <taxon>Bacteroidaceae</taxon>
        <taxon>Bacteroides</taxon>
    </lineage>
</organism>
<dbReference type="SUPFAM" id="SSF53756">
    <property type="entry name" value="UDP-Glycosyltransferase/glycogen phosphorylase"/>
    <property type="match status" value="1"/>
</dbReference>
<dbReference type="Proteomes" id="UP000095606">
    <property type="component" value="Unassembled WGS sequence"/>
</dbReference>
<dbReference type="EMBL" id="CZAE01000003">
    <property type="protein sequence ID" value="CUO72204.1"/>
    <property type="molecule type" value="Genomic_DNA"/>
</dbReference>
<dbReference type="AlphaFoldDB" id="A0A174HBI5"/>
<name>A0A174HBI5_9BACE</name>
<sequence>MNILIVDYICTRGHVFFNRIHINALMQTGHKLSYVSRKGYLEVPENAEYYEIPEEYYLHQTEKQLSSIQHIKYDIKKLLYTKSVANKIKPDAVVVLTYDALSLVFFRVKCPTFVINHVNVDFLSFWYRDLATKLLPNNFIHVCLTKRIHEYMKSRCKNKKSVYIPHGYLPEHIQVNEKENVVFCPTTSSMDKHLLNSIINNGEVIKYLTEHNIQLVIKSNKQYGNVASCITILNGFIHKKLYQKLVQSPIAIFLPYDKSFNYRASGVFHEALSYNTPIVTSAIPIFDEYKNLVTYDFQVKSPSEFIAVIEFVMQKSEYYRNLDILDPCKYWKDCFIVQNR</sequence>
<evidence type="ECO:0000313" key="1">
    <source>
        <dbReference type="EMBL" id="CUO72204.1"/>
    </source>
</evidence>
<proteinExistence type="predicted"/>
<evidence type="ECO:0000313" key="2">
    <source>
        <dbReference type="Proteomes" id="UP000095606"/>
    </source>
</evidence>
<accession>A0A174HBI5</accession>
<accession>A0A3E5GAD3</accession>
<protein>
    <recommendedName>
        <fullName evidence="3">Glycosyltransferase family 4 protein</fullName>
    </recommendedName>
</protein>
<gene>
    <name evidence="1" type="ORF">ERS852461_00933</name>
</gene>
<evidence type="ECO:0008006" key="3">
    <source>
        <dbReference type="Google" id="ProtNLM"/>
    </source>
</evidence>
<dbReference type="GeneID" id="69591061"/>
<reference evidence="1 2" key="1">
    <citation type="submission" date="2015-09" db="EMBL/GenBank/DDBJ databases">
        <authorList>
            <consortium name="Pathogen Informatics"/>
        </authorList>
    </citation>
    <scope>NUCLEOTIDE SEQUENCE [LARGE SCALE GENOMIC DNA]</scope>
    <source>
        <strain evidence="1 2">2789STDY5834846</strain>
    </source>
</reference>